<protein>
    <submittedName>
        <fullName evidence="1">Serine/threonine-protein kinase SRK2A-like</fullName>
    </submittedName>
</protein>
<reference evidence="1 2" key="1">
    <citation type="journal article" date="2018" name="Front. Plant Sci.">
        <title>Red Clover (Trifolium pratense) and Zigzag Clover (T. medium) - A Picture of Genomic Similarities and Differences.</title>
        <authorList>
            <person name="Dluhosova J."/>
            <person name="Istvanek J."/>
            <person name="Nedelnik J."/>
            <person name="Repkova J."/>
        </authorList>
    </citation>
    <scope>NUCLEOTIDE SEQUENCE [LARGE SCALE GENOMIC DNA]</scope>
    <source>
        <strain evidence="2">cv. 10/8</strain>
        <tissue evidence="1">Leaf</tissue>
    </source>
</reference>
<dbReference type="Gene3D" id="1.10.510.10">
    <property type="entry name" value="Transferase(Phosphotransferase) domain 1"/>
    <property type="match status" value="1"/>
</dbReference>
<dbReference type="AlphaFoldDB" id="A0A392PL12"/>
<evidence type="ECO:0000313" key="2">
    <source>
        <dbReference type="Proteomes" id="UP000265520"/>
    </source>
</evidence>
<proteinExistence type="predicted"/>
<feature type="non-terminal residue" evidence="1">
    <location>
        <position position="1"/>
    </location>
</feature>
<keyword evidence="1" id="KW-0808">Transferase</keyword>
<name>A0A392PL12_9FABA</name>
<keyword evidence="2" id="KW-1185">Reference proteome</keyword>
<evidence type="ECO:0000313" key="1">
    <source>
        <dbReference type="EMBL" id="MCI12189.1"/>
    </source>
</evidence>
<organism evidence="1 2">
    <name type="scientific">Trifolium medium</name>
    <dbReference type="NCBI Taxonomy" id="97028"/>
    <lineage>
        <taxon>Eukaryota</taxon>
        <taxon>Viridiplantae</taxon>
        <taxon>Streptophyta</taxon>
        <taxon>Embryophyta</taxon>
        <taxon>Tracheophyta</taxon>
        <taxon>Spermatophyta</taxon>
        <taxon>Magnoliopsida</taxon>
        <taxon>eudicotyledons</taxon>
        <taxon>Gunneridae</taxon>
        <taxon>Pentapetalae</taxon>
        <taxon>rosids</taxon>
        <taxon>fabids</taxon>
        <taxon>Fabales</taxon>
        <taxon>Fabaceae</taxon>
        <taxon>Papilionoideae</taxon>
        <taxon>50 kb inversion clade</taxon>
        <taxon>NPAAA clade</taxon>
        <taxon>Hologalegina</taxon>
        <taxon>IRL clade</taxon>
        <taxon>Trifolieae</taxon>
        <taxon>Trifolium</taxon>
    </lineage>
</organism>
<dbReference type="Proteomes" id="UP000265520">
    <property type="component" value="Unassembled WGS sequence"/>
</dbReference>
<comment type="caution">
    <text evidence="1">The sequence shown here is derived from an EMBL/GenBank/DDBJ whole genome shotgun (WGS) entry which is preliminary data.</text>
</comment>
<dbReference type="GO" id="GO:0016301">
    <property type="term" value="F:kinase activity"/>
    <property type="evidence" value="ECO:0007669"/>
    <property type="project" value="UniProtKB-KW"/>
</dbReference>
<sequence>YPFEDQDDPKNFRKTIQRIMAIQYKIPDYVHISQDCRHLISRIFVANPLRLYAFVSMKNMKKNMITCQTLQTIWSIPVWWIDKIGMSLFLQFVDFSMYLMSMRT</sequence>
<dbReference type="EMBL" id="LXQA010083088">
    <property type="protein sequence ID" value="MCI12189.1"/>
    <property type="molecule type" value="Genomic_DNA"/>
</dbReference>
<keyword evidence="1" id="KW-0418">Kinase</keyword>
<accession>A0A392PL12</accession>